<dbReference type="GO" id="GO:0016887">
    <property type="term" value="F:ATP hydrolysis activity"/>
    <property type="evidence" value="ECO:0007669"/>
    <property type="project" value="InterPro"/>
</dbReference>
<evidence type="ECO:0000256" key="1">
    <source>
        <dbReference type="ARBA" id="ARBA00004236"/>
    </source>
</evidence>
<keyword evidence="4" id="KW-1003">Cell membrane</keyword>
<dbReference type="InterPro" id="IPR027417">
    <property type="entry name" value="P-loop_NTPase"/>
</dbReference>
<dbReference type="InterPro" id="IPR015856">
    <property type="entry name" value="ABC_transpr_CbiO/EcfA_su"/>
</dbReference>
<dbReference type="InterPro" id="IPR003593">
    <property type="entry name" value="AAA+_ATPase"/>
</dbReference>
<evidence type="ECO:0000313" key="10">
    <source>
        <dbReference type="EMBL" id="SVB27512.1"/>
    </source>
</evidence>
<sequence>MIEVRGLSISHPGGICALDSVDLDLIEGQHVALMGANGSGKTTLIRCLNGLLQPTSGSVLVDGLSTSHVDDLNQIRRRVGMVFQNPDDQLVTTSVEAEVAFGLENCAVPVDLMRQRVDEMLEAFSLERYRHTPPHLLSGGERQRLAIAAAVAMRPVYLLLDEPTALLDPASGEELMRWIERLCLDQGICIVHVTQSPEQASRAQRLLVLRRGSLAHDDKPVVVFADGLSLEEDGICAPFSVRCARSLPLPLDPLPLTIEDLDRQLAHWTEPASLERPSEPCDDVVPQMGIRHVSHTYAEGVPEPIQALDGVEMEIGRGQILAIAGASGSGKTTLVQHLNGLLRPTRGRVELDRIDLTDENRLPLMQLRRRVGLVFQFAEAQLFAETVAEDVAFGPQNVGLAPAKVDEAVATALDAV</sequence>
<organism evidence="10">
    <name type="scientific">marine metagenome</name>
    <dbReference type="NCBI Taxonomy" id="408172"/>
    <lineage>
        <taxon>unclassified sequences</taxon>
        <taxon>metagenomes</taxon>
        <taxon>ecological metagenomes</taxon>
    </lineage>
</organism>
<dbReference type="InterPro" id="IPR050095">
    <property type="entry name" value="ECF_ABC_transporter_ATP-bd"/>
</dbReference>
<dbReference type="PANTHER" id="PTHR43553">
    <property type="entry name" value="HEAVY METAL TRANSPORTER"/>
    <property type="match status" value="1"/>
</dbReference>
<dbReference type="GO" id="GO:0043190">
    <property type="term" value="C:ATP-binding cassette (ABC) transporter complex"/>
    <property type="evidence" value="ECO:0007669"/>
    <property type="project" value="TreeGrafter"/>
</dbReference>
<dbReference type="EMBL" id="UINC01035308">
    <property type="protein sequence ID" value="SVB27512.1"/>
    <property type="molecule type" value="Genomic_DNA"/>
</dbReference>
<evidence type="ECO:0000256" key="8">
    <source>
        <dbReference type="ARBA" id="ARBA00023136"/>
    </source>
</evidence>
<proteinExistence type="inferred from homology"/>
<comment type="similarity">
    <text evidence="2">Belongs to the ABC transporter superfamily.</text>
</comment>
<gene>
    <name evidence="10" type="ORF">METZ01_LOCUS180366</name>
</gene>
<keyword evidence="6" id="KW-0067">ATP-binding</keyword>
<comment type="subcellular location">
    <subcellularLocation>
        <location evidence="1">Cell membrane</location>
    </subcellularLocation>
</comment>
<dbReference type="InterPro" id="IPR003439">
    <property type="entry name" value="ABC_transporter-like_ATP-bd"/>
</dbReference>
<dbReference type="GO" id="GO:0005524">
    <property type="term" value="F:ATP binding"/>
    <property type="evidence" value="ECO:0007669"/>
    <property type="project" value="UniProtKB-KW"/>
</dbReference>
<keyword evidence="7" id="KW-1278">Translocase</keyword>
<evidence type="ECO:0000256" key="5">
    <source>
        <dbReference type="ARBA" id="ARBA00022741"/>
    </source>
</evidence>
<dbReference type="PANTHER" id="PTHR43553:SF24">
    <property type="entry name" value="ENERGY-COUPLING FACTOR TRANSPORTER ATP-BINDING PROTEIN ECFA1"/>
    <property type="match status" value="1"/>
</dbReference>
<keyword evidence="3" id="KW-0813">Transport</keyword>
<evidence type="ECO:0000256" key="6">
    <source>
        <dbReference type="ARBA" id="ARBA00022840"/>
    </source>
</evidence>
<dbReference type="PROSITE" id="PS00211">
    <property type="entry name" value="ABC_TRANSPORTER_1"/>
    <property type="match status" value="1"/>
</dbReference>
<dbReference type="Pfam" id="PF00005">
    <property type="entry name" value="ABC_tran"/>
    <property type="match status" value="2"/>
</dbReference>
<evidence type="ECO:0000259" key="9">
    <source>
        <dbReference type="PROSITE" id="PS50893"/>
    </source>
</evidence>
<dbReference type="PROSITE" id="PS50893">
    <property type="entry name" value="ABC_TRANSPORTER_2"/>
    <property type="match status" value="1"/>
</dbReference>
<dbReference type="Gene3D" id="3.40.50.300">
    <property type="entry name" value="P-loop containing nucleotide triphosphate hydrolases"/>
    <property type="match status" value="2"/>
</dbReference>
<reference evidence="10" key="1">
    <citation type="submission" date="2018-05" db="EMBL/GenBank/DDBJ databases">
        <authorList>
            <person name="Lanie J.A."/>
            <person name="Ng W.-L."/>
            <person name="Kazmierczak K.M."/>
            <person name="Andrzejewski T.M."/>
            <person name="Davidsen T.M."/>
            <person name="Wayne K.J."/>
            <person name="Tettelin H."/>
            <person name="Glass J.I."/>
            <person name="Rusch D."/>
            <person name="Podicherti R."/>
            <person name="Tsui H.-C.T."/>
            <person name="Winkler M.E."/>
        </authorList>
    </citation>
    <scope>NUCLEOTIDE SEQUENCE</scope>
</reference>
<dbReference type="InterPro" id="IPR017871">
    <property type="entry name" value="ABC_transporter-like_CS"/>
</dbReference>
<dbReference type="SUPFAM" id="SSF52540">
    <property type="entry name" value="P-loop containing nucleoside triphosphate hydrolases"/>
    <property type="match status" value="2"/>
</dbReference>
<evidence type="ECO:0000256" key="3">
    <source>
        <dbReference type="ARBA" id="ARBA00022448"/>
    </source>
</evidence>
<name>A0A382CNZ4_9ZZZZ</name>
<evidence type="ECO:0000256" key="2">
    <source>
        <dbReference type="ARBA" id="ARBA00005417"/>
    </source>
</evidence>
<dbReference type="SMART" id="SM00382">
    <property type="entry name" value="AAA"/>
    <property type="match status" value="2"/>
</dbReference>
<dbReference type="FunFam" id="3.40.50.300:FF:000224">
    <property type="entry name" value="Energy-coupling factor transporter ATP-binding protein EcfA"/>
    <property type="match status" value="1"/>
</dbReference>
<feature type="domain" description="ABC transporter" evidence="9">
    <location>
        <begin position="2"/>
        <end position="236"/>
    </location>
</feature>
<evidence type="ECO:0000256" key="4">
    <source>
        <dbReference type="ARBA" id="ARBA00022475"/>
    </source>
</evidence>
<dbReference type="CDD" id="cd03225">
    <property type="entry name" value="ABC_cobalt_CbiO_domain1"/>
    <property type="match status" value="2"/>
</dbReference>
<evidence type="ECO:0000256" key="7">
    <source>
        <dbReference type="ARBA" id="ARBA00022967"/>
    </source>
</evidence>
<keyword evidence="5" id="KW-0547">Nucleotide-binding</keyword>
<dbReference type="AlphaFoldDB" id="A0A382CNZ4"/>
<keyword evidence="8" id="KW-0472">Membrane</keyword>
<protein>
    <recommendedName>
        <fullName evidence="9">ABC transporter domain-containing protein</fullName>
    </recommendedName>
</protein>
<accession>A0A382CNZ4</accession>
<dbReference type="GO" id="GO:0042626">
    <property type="term" value="F:ATPase-coupled transmembrane transporter activity"/>
    <property type="evidence" value="ECO:0007669"/>
    <property type="project" value="TreeGrafter"/>
</dbReference>
<feature type="non-terminal residue" evidence="10">
    <location>
        <position position="416"/>
    </location>
</feature>